<dbReference type="AlphaFoldDB" id="A0AAV3QRT4"/>
<accession>A0AAV3QRT4</accession>
<organism evidence="1 2">
    <name type="scientific">Lithospermum erythrorhizon</name>
    <name type="common">Purple gromwell</name>
    <name type="synonym">Lithospermum officinale var. erythrorhizon</name>
    <dbReference type="NCBI Taxonomy" id="34254"/>
    <lineage>
        <taxon>Eukaryota</taxon>
        <taxon>Viridiplantae</taxon>
        <taxon>Streptophyta</taxon>
        <taxon>Embryophyta</taxon>
        <taxon>Tracheophyta</taxon>
        <taxon>Spermatophyta</taxon>
        <taxon>Magnoliopsida</taxon>
        <taxon>eudicotyledons</taxon>
        <taxon>Gunneridae</taxon>
        <taxon>Pentapetalae</taxon>
        <taxon>asterids</taxon>
        <taxon>lamiids</taxon>
        <taxon>Boraginales</taxon>
        <taxon>Boraginaceae</taxon>
        <taxon>Boraginoideae</taxon>
        <taxon>Lithospermeae</taxon>
        <taxon>Lithospermum</taxon>
    </lineage>
</organism>
<proteinExistence type="predicted"/>
<gene>
    <name evidence="1" type="ORF">LIER_21180</name>
</gene>
<dbReference type="Proteomes" id="UP001454036">
    <property type="component" value="Unassembled WGS sequence"/>
</dbReference>
<reference evidence="1 2" key="1">
    <citation type="submission" date="2024-01" db="EMBL/GenBank/DDBJ databases">
        <title>The complete chloroplast genome sequence of Lithospermum erythrorhizon: insights into the phylogenetic relationship among Boraginaceae species and the maternal lineages of purple gromwells.</title>
        <authorList>
            <person name="Okada T."/>
            <person name="Watanabe K."/>
        </authorList>
    </citation>
    <scope>NUCLEOTIDE SEQUENCE [LARGE SCALE GENOMIC DNA]</scope>
</reference>
<dbReference type="EMBL" id="BAABME010005529">
    <property type="protein sequence ID" value="GAA0165896.1"/>
    <property type="molecule type" value="Genomic_DNA"/>
</dbReference>
<protein>
    <submittedName>
        <fullName evidence="1">Uncharacterized protein</fullName>
    </submittedName>
</protein>
<keyword evidence="2" id="KW-1185">Reference proteome</keyword>
<name>A0AAV3QRT4_LITER</name>
<comment type="caution">
    <text evidence="1">The sequence shown here is derived from an EMBL/GenBank/DDBJ whole genome shotgun (WGS) entry which is preliminary data.</text>
</comment>
<sequence>MMVPVIPCSIPAVSGRCEVPTSGTVPPNLKLIGSWVLTGAFFYYWSKRGIHDLEFTFYQHLFESQNGVLTPMMGHLQTQVLEGLELSVPFIVEEVKRSLFQCRELNHLDQMGCRSYYFNFIGRLWDTIKDSGEAIVIKIEVSSSVYYPDSQSAFLPQRLKTHNLLMAYEAHHFIKNEKQGCHVVQTRFQPTLGEDYYGLCYFGIVFLGDQTSFIFPGKGLKQGDLLSPYHNYYIHGRAYCSYQRSLPQGRYQGTISEGRNLQHPWDVRGYLPRKVFGLTNYHKPSKRVIFTFSIDRVKFKIVDWKLRLLTKVGKKVFITFVLQAILTYDIQCFLLPIQT</sequence>
<evidence type="ECO:0000313" key="1">
    <source>
        <dbReference type="EMBL" id="GAA0165896.1"/>
    </source>
</evidence>
<evidence type="ECO:0000313" key="2">
    <source>
        <dbReference type="Proteomes" id="UP001454036"/>
    </source>
</evidence>